<keyword evidence="3" id="KW-1133">Transmembrane helix</keyword>
<feature type="transmembrane region" description="Helical" evidence="3">
    <location>
        <begin position="46"/>
        <end position="65"/>
    </location>
</feature>
<dbReference type="GO" id="GO:0071916">
    <property type="term" value="F:dipeptide transmembrane transporter activity"/>
    <property type="evidence" value="ECO:0007669"/>
    <property type="project" value="TreeGrafter"/>
</dbReference>
<proteinExistence type="predicted"/>
<protein>
    <submittedName>
        <fullName evidence="4">Dipeptide transport system permease DppC</fullName>
    </submittedName>
</protein>
<dbReference type="EMBL" id="LR134405">
    <property type="protein sequence ID" value="VEH68016.1"/>
    <property type="molecule type" value="Genomic_DNA"/>
</dbReference>
<dbReference type="KEGG" id="rpne:NCTC8284_03231"/>
<comment type="subcellular location">
    <subcellularLocation>
        <location evidence="1">Cell membrane</location>
        <topology evidence="1">Multi-pass membrane protein</topology>
    </subcellularLocation>
</comment>
<dbReference type="InterPro" id="IPR050366">
    <property type="entry name" value="BP-dependent_transpt_permease"/>
</dbReference>
<name>A0A448MSC5_9PAST</name>
<evidence type="ECO:0000256" key="3">
    <source>
        <dbReference type="SAM" id="Phobius"/>
    </source>
</evidence>
<organism evidence="4 5">
    <name type="scientific">Rodentibacter pneumotropicus</name>
    <dbReference type="NCBI Taxonomy" id="758"/>
    <lineage>
        <taxon>Bacteria</taxon>
        <taxon>Pseudomonadati</taxon>
        <taxon>Pseudomonadota</taxon>
        <taxon>Gammaproteobacteria</taxon>
        <taxon>Pasteurellales</taxon>
        <taxon>Pasteurellaceae</taxon>
        <taxon>Rodentibacter</taxon>
    </lineage>
</organism>
<evidence type="ECO:0000256" key="1">
    <source>
        <dbReference type="ARBA" id="ARBA00004651"/>
    </source>
</evidence>
<reference evidence="4 5" key="1">
    <citation type="submission" date="2018-12" db="EMBL/GenBank/DDBJ databases">
        <authorList>
            <consortium name="Pathogen Informatics"/>
        </authorList>
    </citation>
    <scope>NUCLEOTIDE SEQUENCE [LARGE SCALE GENOMIC DNA]</scope>
    <source>
        <strain evidence="4 5">NCTC8284</strain>
    </source>
</reference>
<evidence type="ECO:0000313" key="4">
    <source>
        <dbReference type="EMBL" id="VEH68016.1"/>
    </source>
</evidence>
<dbReference type="Proteomes" id="UP000278733">
    <property type="component" value="Chromosome"/>
</dbReference>
<sequence length="78" mass="8255">MTMGISNAILELATLGFLGIGAKPPTPELGTMLSEARSFMQAANWLVTIPGLVILSLVLAFNLMGDGLRDALDPKLKQ</sequence>
<evidence type="ECO:0000256" key="2">
    <source>
        <dbReference type="ARBA" id="ARBA00022448"/>
    </source>
</evidence>
<accession>A0A448MSC5</accession>
<keyword evidence="3" id="KW-0812">Transmembrane</keyword>
<gene>
    <name evidence="4" type="primary">dppC_1</name>
    <name evidence="4" type="ORF">NCTC8284_03231</name>
</gene>
<keyword evidence="3" id="KW-0472">Membrane</keyword>
<keyword evidence="2" id="KW-0813">Transport</keyword>
<dbReference type="PANTHER" id="PTHR43386:SF1">
    <property type="entry name" value="D,D-DIPEPTIDE TRANSPORT SYSTEM PERMEASE PROTEIN DDPC-RELATED"/>
    <property type="match status" value="1"/>
</dbReference>
<dbReference type="AlphaFoldDB" id="A0A448MSC5"/>
<dbReference type="GO" id="GO:0005886">
    <property type="term" value="C:plasma membrane"/>
    <property type="evidence" value="ECO:0007669"/>
    <property type="project" value="UniProtKB-SubCell"/>
</dbReference>
<evidence type="ECO:0000313" key="5">
    <source>
        <dbReference type="Proteomes" id="UP000278733"/>
    </source>
</evidence>
<dbReference type="PANTHER" id="PTHR43386">
    <property type="entry name" value="OLIGOPEPTIDE TRANSPORT SYSTEM PERMEASE PROTEIN APPC"/>
    <property type="match status" value="1"/>
</dbReference>